<feature type="transmembrane region" description="Helical" evidence="1">
    <location>
        <begin position="372"/>
        <end position="392"/>
    </location>
</feature>
<accession>A0ABP7GYU4</accession>
<evidence type="ECO:0000313" key="4">
    <source>
        <dbReference type="Proteomes" id="UP001501456"/>
    </source>
</evidence>
<comment type="caution">
    <text evidence="3">The sequence shown here is derived from an EMBL/GenBank/DDBJ whole genome shotgun (WGS) entry which is preliminary data.</text>
</comment>
<evidence type="ECO:0000313" key="3">
    <source>
        <dbReference type="EMBL" id="GAA3778380.1"/>
    </source>
</evidence>
<evidence type="ECO:0000256" key="2">
    <source>
        <dbReference type="SAM" id="SignalP"/>
    </source>
</evidence>
<protein>
    <submittedName>
        <fullName evidence="3">Uncharacterized protein</fullName>
    </submittedName>
</protein>
<proteinExistence type="predicted"/>
<keyword evidence="1" id="KW-0472">Membrane</keyword>
<feature type="chain" id="PRO_5045987296" evidence="2">
    <location>
        <begin position="21"/>
        <end position="467"/>
    </location>
</feature>
<dbReference type="RefSeq" id="WP_344727407.1">
    <property type="nucleotide sequence ID" value="NZ_BAABBI010000001.1"/>
</dbReference>
<sequence>MRSFIAFFFCLLCYTSIAQNAWLQSSNYHFETHPVSDIAPVVNKETRNIALFYKVKKGYVAELYNDKKELLYETVVSNISSGDLVGCIYEKNTYTLFFSNRSKSKIGCVKIDFTTGTYTVIKDLNLSIKGEKAIQFITDENKLHLLTVEKKKSILKLYSFNVQGGFIEKSYDLSDEVFESDNELTYSLYSFLYVINKLTKFEFIDNSLPCSLEQASLPTKIFSQDGHVFLTINLTSKFTYIIKLSLKEPRYDFKKITNESFKKGNYYNTHNSFLLGDKLFEAYITNERFVMDIIDLESQKSLKQFSITEKDSIYFKNTPIIQEGGDFDNYREFEKTTKFIRKILYSKMALSVYKLDANYVVTIGSYEPKPGAITMVGAMVGGLTGAIIFSMFDSYSNSKSVKILSLLDSNFNHVQGDIPDNKFDAIHSFIEDKKLKEMSAQTVFKYDNLYIWGFYSDVSKMYKFYSF</sequence>
<organism evidence="3 4">
    <name type="scientific">Corallibacter vietnamensis</name>
    <dbReference type="NCBI Taxonomy" id="904130"/>
    <lineage>
        <taxon>Bacteria</taxon>
        <taxon>Pseudomonadati</taxon>
        <taxon>Bacteroidota</taxon>
        <taxon>Flavobacteriia</taxon>
        <taxon>Flavobacteriales</taxon>
        <taxon>Flavobacteriaceae</taxon>
        <taxon>Corallibacter</taxon>
    </lineage>
</organism>
<name>A0ABP7GYU4_9FLAO</name>
<gene>
    <name evidence="3" type="ORF">GCM10022271_08310</name>
</gene>
<reference evidence="4" key="1">
    <citation type="journal article" date="2019" name="Int. J. Syst. Evol. Microbiol.">
        <title>The Global Catalogue of Microorganisms (GCM) 10K type strain sequencing project: providing services to taxonomists for standard genome sequencing and annotation.</title>
        <authorList>
            <consortium name="The Broad Institute Genomics Platform"/>
            <consortium name="The Broad Institute Genome Sequencing Center for Infectious Disease"/>
            <person name="Wu L."/>
            <person name="Ma J."/>
        </authorList>
    </citation>
    <scope>NUCLEOTIDE SEQUENCE [LARGE SCALE GENOMIC DNA]</scope>
    <source>
        <strain evidence="4">JCM 17525</strain>
    </source>
</reference>
<keyword evidence="4" id="KW-1185">Reference proteome</keyword>
<keyword evidence="1" id="KW-0812">Transmembrane</keyword>
<keyword evidence="2" id="KW-0732">Signal</keyword>
<keyword evidence="1" id="KW-1133">Transmembrane helix</keyword>
<evidence type="ECO:0000256" key="1">
    <source>
        <dbReference type="SAM" id="Phobius"/>
    </source>
</evidence>
<feature type="signal peptide" evidence="2">
    <location>
        <begin position="1"/>
        <end position="20"/>
    </location>
</feature>
<dbReference type="EMBL" id="BAABBI010000001">
    <property type="protein sequence ID" value="GAA3778380.1"/>
    <property type="molecule type" value="Genomic_DNA"/>
</dbReference>
<dbReference type="Proteomes" id="UP001501456">
    <property type="component" value="Unassembled WGS sequence"/>
</dbReference>